<dbReference type="PROSITE" id="PS00490">
    <property type="entry name" value="MOLYBDOPTERIN_PROK_2"/>
    <property type="match status" value="1"/>
</dbReference>
<dbReference type="InterPro" id="IPR006655">
    <property type="entry name" value="Mopterin_OxRdtase_prok_CS"/>
</dbReference>
<organism evidence="7 8">
    <name type="scientific">Planobispora siamensis</name>
    <dbReference type="NCBI Taxonomy" id="936338"/>
    <lineage>
        <taxon>Bacteria</taxon>
        <taxon>Bacillati</taxon>
        <taxon>Actinomycetota</taxon>
        <taxon>Actinomycetes</taxon>
        <taxon>Streptosporangiales</taxon>
        <taxon>Streptosporangiaceae</taxon>
        <taxon>Planobispora</taxon>
    </lineage>
</organism>
<dbReference type="GO" id="GO:0046872">
    <property type="term" value="F:metal ion binding"/>
    <property type="evidence" value="ECO:0007669"/>
    <property type="project" value="UniProtKB-KW"/>
</dbReference>
<dbReference type="InterPro" id="IPR006657">
    <property type="entry name" value="MoPterin_dinucl-bd_dom"/>
</dbReference>
<dbReference type="PROSITE" id="PS51669">
    <property type="entry name" value="4FE4S_MOW_BIS_MGD"/>
    <property type="match status" value="1"/>
</dbReference>
<keyword evidence="4" id="KW-0411">Iron-sulfur</keyword>
<dbReference type="InterPro" id="IPR009010">
    <property type="entry name" value="Asp_de-COase-like_dom_sf"/>
</dbReference>
<dbReference type="Gene3D" id="2.40.40.20">
    <property type="match status" value="1"/>
</dbReference>
<keyword evidence="8" id="KW-1185">Reference proteome</keyword>
<keyword evidence="2" id="KW-0479">Metal-binding</keyword>
<dbReference type="PANTHER" id="PTHR43105:SF10">
    <property type="entry name" value="NADH-QUINONE OXIDOREDUCTASE SUBUNIT G"/>
    <property type="match status" value="1"/>
</dbReference>
<dbReference type="SUPFAM" id="SSF50692">
    <property type="entry name" value="ADC-like"/>
    <property type="match status" value="1"/>
</dbReference>
<dbReference type="Proteomes" id="UP000619788">
    <property type="component" value="Unassembled WGS sequence"/>
</dbReference>
<accession>A0A8J3SHY9</accession>
<evidence type="ECO:0000259" key="6">
    <source>
        <dbReference type="PROSITE" id="PS51669"/>
    </source>
</evidence>
<dbReference type="Pfam" id="PF01568">
    <property type="entry name" value="Molydop_binding"/>
    <property type="match status" value="1"/>
</dbReference>
<feature type="domain" description="4Fe-4S Mo/W bis-MGD-type" evidence="6">
    <location>
        <begin position="64"/>
        <end position="120"/>
    </location>
</feature>
<dbReference type="GO" id="GO:0043546">
    <property type="term" value="F:molybdopterin cofactor binding"/>
    <property type="evidence" value="ECO:0007669"/>
    <property type="project" value="InterPro"/>
</dbReference>
<dbReference type="Gene3D" id="3.40.50.740">
    <property type="match status" value="1"/>
</dbReference>
<dbReference type="EMBL" id="BOOJ01000045">
    <property type="protein sequence ID" value="GIH94657.1"/>
    <property type="molecule type" value="Genomic_DNA"/>
</dbReference>
<dbReference type="InterPro" id="IPR006963">
    <property type="entry name" value="Mopterin_OxRdtase_4Fe-4S_dom"/>
</dbReference>
<dbReference type="AlphaFoldDB" id="A0A8J3SHY9"/>
<evidence type="ECO:0000256" key="2">
    <source>
        <dbReference type="ARBA" id="ARBA00022723"/>
    </source>
</evidence>
<dbReference type="SUPFAM" id="SSF53706">
    <property type="entry name" value="Formate dehydrogenase/DMSO reductase, domains 1-3"/>
    <property type="match status" value="1"/>
</dbReference>
<dbReference type="InterPro" id="IPR050123">
    <property type="entry name" value="Prok_molybdopt-oxidoreductase"/>
</dbReference>
<feature type="compositionally biased region" description="Low complexity" evidence="5">
    <location>
        <begin position="869"/>
        <end position="882"/>
    </location>
</feature>
<evidence type="ECO:0000256" key="5">
    <source>
        <dbReference type="SAM" id="MobiDB-lite"/>
    </source>
</evidence>
<evidence type="ECO:0000256" key="3">
    <source>
        <dbReference type="ARBA" id="ARBA00023004"/>
    </source>
</evidence>
<name>A0A8J3SHY9_9ACTN</name>
<evidence type="ECO:0000256" key="4">
    <source>
        <dbReference type="ARBA" id="ARBA00023014"/>
    </source>
</evidence>
<feature type="region of interest" description="Disordered" evidence="5">
    <location>
        <begin position="811"/>
        <end position="896"/>
    </location>
</feature>
<feature type="compositionally biased region" description="Basic and acidic residues" evidence="5">
    <location>
        <begin position="885"/>
        <end position="896"/>
    </location>
</feature>
<evidence type="ECO:0000256" key="1">
    <source>
        <dbReference type="ARBA" id="ARBA00022485"/>
    </source>
</evidence>
<dbReference type="PIRSF" id="PIRSF036643">
    <property type="entry name" value="FDH_alpha"/>
    <property type="match status" value="1"/>
</dbReference>
<dbReference type="RefSeq" id="WP_204066777.1">
    <property type="nucleotide sequence ID" value="NZ_BOOJ01000045.1"/>
</dbReference>
<dbReference type="Gene3D" id="2.20.25.90">
    <property type="entry name" value="ADC-like domains"/>
    <property type="match status" value="1"/>
</dbReference>
<keyword evidence="3" id="KW-0408">Iron</keyword>
<sequence length="896" mass="97823">MSDRIAYPWGSRTPYGPPAVVERLAASLPGRLKDVLPGDIGRRSPWPVRVDTFLEEGVGEEDVDAWVQAASLMHSNGDAMDIAVKDGRIVGVRGRAGDRVNHGRLDPKDLYGWQANNSPDRLTRPLIRGCGGELVETDWDTAMNLIVARSKELLDGPGGWGHFGFYTSGQLFLEEYYTLGVIGKAGIGTPHMDGNTRLCTATAAAALKASFGTDGQPGSYTDVDHCDAIALWGHNVAETQTVLWARMLDRRRGPRPPAMLAVDPRETPVAREADVHLAIRSGTNMALMNALIHVLIDRGRYDERYVRAHTLGFEELQRTVAECTPTWAAEICDVPVRLIEQAAELLGSCDRLLSTVLQGFYQSNQATAAACQVNNIHLLRGMLGRPGAGLYQMNGQPTAQNTREAGADGDLPGMRNWENPEHIRRLAELWNVDPSVIPHWAPPTHAMQIFRYAEQGSIKLLWVSATNPAVSLPDLARIRRILARDDLFLVVQDLFLTETARFADVVLPAATWGEKQGTFTSVDRTVHLADKAVEPPGEARSDLDIFLDYARRMDFRDKDGAPLIKWHDPESAFEAWKACSAGRPCDYTGITYEKLRGESGVQWPCTPAALRGTERLYAGGRFNTDPDYCETYGHDLVTGAEYSEEQYRAREPRGRAFLQAAPYQPSPEVPGQEYPLLLTTGRTVYHFHTRTKTGRAPQLNDAAPEPWVELSPGDASAMGVSEGDTVRVESPRGALEARARVCGTRPGVVFVPFHYGYWDLDDSGPGDRAARAANELTITSWDPVSKQPVYKVAAVRVSRVAEAGGTLSAAPTVGAAAPHDPRVPPTAGGPAAEASERFGTSGRPGHGGAGVQERSGLRRDPGDRERFTPRQPAGEPAGPAAEDQPEARVPRRTEEE</sequence>
<dbReference type="InterPro" id="IPR006656">
    <property type="entry name" value="Mopterin_OxRdtase"/>
</dbReference>
<dbReference type="Gene3D" id="3.40.228.10">
    <property type="entry name" value="Dimethylsulfoxide Reductase, domain 2"/>
    <property type="match status" value="1"/>
</dbReference>
<proteinExistence type="predicted"/>
<dbReference type="GO" id="GO:0016491">
    <property type="term" value="F:oxidoreductase activity"/>
    <property type="evidence" value="ECO:0007669"/>
    <property type="project" value="InterPro"/>
</dbReference>
<comment type="caution">
    <text evidence="7">The sequence shown here is derived from an EMBL/GenBank/DDBJ whole genome shotgun (WGS) entry which is preliminary data.</text>
</comment>
<dbReference type="CDD" id="cd00508">
    <property type="entry name" value="MopB_CT_Fdh-Nap-like"/>
    <property type="match status" value="1"/>
</dbReference>
<reference evidence="7 8" key="1">
    <citation type="submission" date="2021-01" db="EMBL/GenBank/DDBJ databases">
        <title>Whole genome shotgun sequence of Planobispora siamensis NBRC 107568.</title>
        <authorList>
            <person name="Komaki H."/>
            <person name="Tamura T."/>
        </authorList>
    </citation>
    <scope>NUCLEOTIDE SEQUENCE [LARGE SCALE GENOMIC DNA]</scope>
    <source>
        <strain evidence="7 8">NBRC 107568</strain>
    </source>
</reference>
<feature type="compositionally biased region" description="Basic and acidic residues" evidence="5">
    <location>
        <begin position="855"/>
        <end position="868"/>
    </location>
</feature>
<keyword evidence="1" id="KW-0004">4Fe-4S</keyword>
<protein>
    <submittedName>
        <fullName evidence="7">Nitrate reductase catalytic subunit</fullName>
    </submittedName>
</protein>
<dbReference type="Pfam" id="PF00384">
    <property type="entry name" value="Molybdopterin"/>
    <property type="match status" value="1"/>
</dbReference>
<dbReference type="GO" id="GO:0051539">
    <property type="term" value="F:4 iron, 4 sulfur cluster binding"/>
    <property type="evidence" value="ECO:0007669"/>
    <property type="project" value="UniProtKB-KW"/>
</dbReference>
<gene>
    <name evidence="7" type="ORF">Psi01_52870</name>
</gene>
<evidence type="ECO:0000313" key="7">
    <source>
        <dbReference type="EMBL" id="GIH94657.1"/>
    </source>
</evidence>
<dbReference type="PANTHER" id="PTHR43105">
    <property type="entry name" value="RESPIRATORY NITRATE REDUCTASE"/>
    <property type="match status" value="1"/>
</dbReference>
<evidence type="ECO:0000313" key="8">
    <source>
        <dbReference type="Proteomes" id="UP000619788"/>
    </source>
</evidence>